<accession>A0AAJ5WQ39</accession>
<name>A0AAJ5WQ39_9BACT</name>
<reference evidence="1" key="1">
    <citation type="submission" date="2023-03" db="EMBL/GenBank/DDBJ databases">
        <title>Andean soil-derived lignocellulolytic bacterial consortium as a source of novel taxa and putative plastic-active enzymes.</title>
        <authorList>
            <person name="Diaz-Garcia L."/>
            <person name="Chuvochina M."/>
            <person name="Feuerriegel G."/>
            <person name="Bunk B."/>
            <person name="Sproer C."/>
            <person name="Streit W.R."/>
            <person name="Rodriguez L.M."/>
            <person name="Overmann J."/>
            <person name="Jimenez D.J."/>
        </authorList>
    </citation>
    <scope>NUCLEOTIDE SEQUENCE</scope>
    <source>
        <strain evidence="1">MAG 7</strain>
    </source>
</reference>
<protein>
    <submittedName>
        <fullName evidence="1">Uncharacterized protein</fullName>
    </submittedName>
</protein>
<proteinExistence type="predicted"/>
<dbReference type="EMBL" id="CP119311">
    <property type="protein sequence ID" value="WEK33628.1"/>
    <property type="molecule type" value="Genomic_DNA"/>
</dbReference>
<evidence type="ECO:0000313" key="1">
    <source>
        <dbReference type="EMBL" id="WEK33628.1"/>
    </source>
</evidence>
<dbReference type="PROSITE" id="PS51257">
    <property type="entry name" value="PROKAR_LIPOPROTEIN"/>
    <property type="match status" value="1"/>
</dbReference>
<evidence type="ECO:0000313" key="2">
    <source>
        <dbReference type="Proteomes" id="UP001220610"/>
    </source>
</evidence>
<gene>
    <name evidence="1" type="ORF">P0Y53_14140</name>
</gene>
<dbReference type="AlphaFoldDB" id="A0AAJ5WQ39"/>
<dbReference type="Proteomes" id="UP001220610">
    <property type="component" value="Chromosome"/>
</dbReference>
<organism evidence="1 2">
    <name type="scientific">Candidatus Pseudobacter hemicellulosilyticus</name>
    <dbReference type="NCBI Taxonomy" id="3121375"/>
    <lineage>
        <taxon>Bacteria</taxon>
        <taxon>Pseudomonadati</taxon>
        <taxon>Bacteroidota</taxon>
        <taxon>Chitinophagia</taxon>
        <taxon>Chitinophagales</taxon>
        <taxon>Chitinophagaceae</taxon>
        <taxon>Pseudobacter</taxon>
    </lineage>
</organism>
<sequence length="119" mass="14164">MKEILILLFCCGIVSCNRSFFETKDNRITFKKQMKVIQGAEREGSSVLVEEYRNALYFLSLVTGIATDADYSSTFGYGNKEDYQRNMRDWKDWYKRNKYRITDKYVDSVYKRVGLKYKL</sequence>